<gene>
    <name evidence="2" type="ORF">RhiXN_02892</name>
</gene>
<sequence>MCKHCPTKLLELQNVALIINNALQEEHASHLPKGIKSGSSSTLNWGASTSHQASTSKKLSKDPNFVLEEEHNCHHAEGTSKEEEADCNLLEGLPPEYHQYTKVFGEEEFNKLPLHRHYDIGVKPVEEGHLNYLLYSMTNAKSSTLKDWLRDELKTGKILPSKSSISSLVMFGPTKDGSCQLVVDYCCLNNQTKKNVYPLPHPDNLMAQLCGAKVFTKLNLRWGYYNVCVKEGNKWKTAFRTKYGLY</sequence>
<dbReference type="Proteomes" id="UP000650533">
    <property type="component" value="Chromosome 3"/>
</dbReference>
<dbReference type="InterPro" id="IPR053134">
    <property type="entry name" value="RNA-dir_DNA_polymerase"/>
</dbReference>
<dbReference type="RefSeq" id="XP_043178205.1">
    <property type="nucleotide sequence ID" value="XM_043322709.1"/>
</dbReference>
<protein>
    <submittedName>
        <fullName evidence="2">Retrotransposable element Tf2 protein</fullName>
    </submittedName>
</protein>
<accession>A0A8H8SVB3</accession>
<reference evidence="2" key="1">
    <citation type="submission" date="2020-05" db="EMBL/GenBank/DDBJ databases">
        <title>Evolutionary and genomic comparisons of hybrid uninucleate and nonhybrid Rhizoctonia fungi.</title>
        <authorList>
            <person name="Li C."/>
            <person name="Chen X."/>
        </authorList>
    </citation>
    <scope>NUCLEOTIDE SEQUENCE</scope>
    <source>
        <strain evidence="2">AG-1 IA</strain>
    </source>
</reference>
<dbReference type="AlphaFoldDB" id="A0A8H8SVB3"/>
<dbReference type="InterPro" id="IPR043128">
    <property type="entry name" value="Rev_trsase/Diguanyl_cyclase"/>
</dbReference>
<dbReference type="PANTHER" id="PTHR24559">
    <property type="entry name" value="TRANSPOSON TY3-I GAG-POL POLYPROTEIN"/>
    <property type="match status" value="1"/>
</dbReference>
<dbReference type="CDD" id="cd01647">
    <property type="entry name" value="RT_LTR"/>
    <property type="match status" value="1"/>
</dbReference>
<dbReference type="InterPro" id="IPR043502">
    <property type="entry name" value="DNA/RNA_pol_sf"/>
</dbReference>
<dbReference type="Gene3D" id="3.30.70.270">
    <property type="match status" value="1"/>
</dbReference>
<proteinExistence type="predicted"/>
<evidence type="ECO:0000256" key="1">
    <source>
        <dbReference type="SAM" id="MobiDB-lite"/>
    </source>
</evidence>
<evidence type="ECO:0000313" key="2">
    <source>
        <dbReference type="EMBL" id="QRW17968.1"/>
    </source>
</evidence>
<dbReference type="EMBL" id="CP059660">
    <property type="protein sequence ID" value="QRW17968.1"/>
    <property type="molecule type" value="Genomic_DNA"/>
</dbReference>
<dbReference type="PANTHER" id="PTHR24559:SF440">
    <property type="entry name" value="RIBONUCLEASE H"/>
    <property type="match status" value="1"/>
</dbReference>
<organism evidence="2 3">
    <name type="scientific">Rhizoctonia solani</name>
    <dbReference type="NCBI Taxonomy" id="456999"/>
    <lineage>
        <taxon>Eukaryota</taxon>
        <taxon>Fungi</taxon>
        <taxon>Dikarya</taxon>
        <taxon>Basidiomycota</taxon>
        <taxon>Agaricomycotina</taxon>
        <taxon>Agaricomycetes</taxon>
        <taxon>Cantharellales</taxon>
        <taxon>Ceratobasidiaceae</taxon>
        <taxon>Rhizoctonia</taxon>
    </lineage>
</organism>
<feature type="region of interest" description="Disordered" evidence="1">
    <location>
        <begin position="30"/>
        <end position="58"/>
    </location>
</feature>
<dbReference type="SUPFAM" id="SSF56672">
    <property type="entry name" value="DNA/RNA polymerases"/>
    <property type="match status" value="1"/>
</dbReference>
<dbReference type="Gene3D" id="3.10.10.10">
    <property type="entry name" value="HIV Type 1 Reverse Transcriptase, subunit A, domain 1"/>
    <property type="match status" value="1"/>
</dbReference>
<dbReference type="KEGG" id="rsx:RhiXN_02892"/>
<evidence type="ECO:0000313" key="3">
    <source>
        <dbReference type="Proteomes" id="UP000650533"/>
    </source>
</evidence>
<name>A0A8H8SVB3_9AGAM</name>
<dbReference type="GeneID" id="67025172"/>
<feature type="compositionally biased region" description="Polar residues" evidence="1">
    <location>
        <begin position="37"/>
        <end position="57"/>
    </location>
</feature>